<gene>
    <name evidence="5" type="ORF">CVLEPA_LOCUS15183</name>
</gene>
<reference evidence="5 6" key="1">
    <citation type="submission" date="2024-02" db="EMBL/GenBank/DDBJ databases">
        <authorList>
            <person name="Daric V."/>
            <person name="Darras S."/>
        </authorList>
    </citation>
    <scope>NUCLEOTIDE SEQUENCE [LARGE SCALE GENOMIC DNA]</scope>
</reference>
<feature type="region of interest" description="Disordered" evidence="3">
    <location>
        <begin position="1"/>
        <end position="48"/>
    </location>
</feature>
<dbReference type="SMART" id="SM00322">
    <property type="entry name" value="KH"/>
    <property type="match status" value="2"/>
</dbReference>
<dbReference type="Gene3D" id="3.30.1370.10">
    <property type="entry name" value="K Homology domain, type 1"/>
    <property type="match status" value="2"/>
</dbReference>
<organism evidence="5 6">
    <name type="scientific">Clavelina lepadiformis</name>
    <name type="common">Light-bulb sea squirt</name>
    <name type="synonym">Ascidia lepadiformis</name>
    <dbReference type="NCBI Taxonomy" id="159417"/>
    <lineage>
        <taxon>Eukaryota</taxon>
        <taxon>Metazoa</taxon>
        <taxon>Chordata</taxon>
        <taxon>Tunicata</taxon>
        <taxon>Ascidiacea</taxon>
        <taxon>Aplousobranchia</taxon>
        <taxon>Clavelinidae</taxon>
        <taxon>Clavelina</taxon>
    </lineage>
</organism>
<dbReference type="InterPro" id="IPR036612">
    <property type="entry name" value="KH_dom_type_1_sf"/>
</dbReference>
<evidence type="ECO:0000313" key="6">
    <source>
        <dbReference type="Proteomes" id="UP001642483"/>
    </source>
</evidence>
<evidence type="ECO:0000256" key="2">
    <source>
        <dbReference type="PROSITE-ProRule" id="PRU00117"/>
    </source>
</evidence>
<dbReference type="EMBL" id="CAWYQH010000097">
    <property type="protein sequence ID" value="CAK8684190.1"/>
    <property type="molecule type" value="Genomic_DNA"/>
</dbReference>
<feature type="compositionally biased region" description="Gly residues" evidence="3">
    <location>
        <begin position="126"/>
        <end position="140"/>
    </location>
</feature>
<evidence type="ECO:0000256" key="1">
    <source>
        <dbReference type="ARBA" id="ARBA00022737"/>
    </source>
</evidence>
<keyword evidence="6" id="KW-1185">Reference proteome</keyword>
<evidence type="ECO:0000256" key="3">
    <source>
        <dbReference type="SAM" id="MobiDB-lite"/>
    </source>
</evidence>
<dbReference type="InterPro" id="IPR004088">
    <property type="entry name" value="KH_dom_type_1"/>
</dbReference>
<feature type="compositionally biased region" description="Acidic residues" evidence="3">
    <location>
        <begin position="1"/>
        <end position="18"/>
    </location>
</feature>
<feature type="compositionally biased region" description="Gly residues" evidence="3">
    <location>
        <begin position="261"/>
        <end position="314"/>
    </location>
</feature>
<evidence type="ECO:0000259" key="4">
    <source>
        <dbReference type="SMART" id="SM00322"/>
    </source>
</evidence>
<dbReference type="PANTHER" id="PTHR10288">
    <property type="entry name" value="KH DOMAIN CONTAINING RNA BINDING PROTEIN"/>
    <property type="match status" value="1"/>
</dbReference>
<dbReference type="CDD" id="cd22433">
    <property type="entry name" value="KH-I_HNRNPK_rpt2"/>
    <property type="match status" value="1"/>
</dbReference>
<keyword evidence="2" id="KW-0694">RNA-binding</keyword>
<dbReference type="SUPFAM" id="SSF54791">
    <property type="entry name" value="Eukaryotic type KH-domain (KH-domain type I)"/>
    <property type="match status" value="2"/>
</dbReference>
<name>A0ABP0FYB4_CLALP</name>
<proteinExistence type="predicted"/>
<dbReference type="Proteomes" id="UP001642483">
    <property type="component" value="Unassembled WGS sequence"/>
</dbReference>
<evidence type="ECO:0000313" key="5">
    <source>
        <dbReference type="EMBL" id="CAK8684190.1"/>
    </source>
</evidence>
<feature type="domain" description="K Homology" evidence="4">
    <location>
        <begin position="145"/>
        <end position="216"/>
    </location>
</feature>
<accession>A0ABP0FYB4</accession>
<feature type="domain" description="K Homology" evidence="4">
    <location>
        <begin position="52"/>
        <end position="120"/>
    </location>
</feature>
<feature type="region of interest" description="Disordered" evidence="3">
    <location>
        <begin position="126"/>
        <end position="147"/>
    </location>
</feature>
<dbReference type="CDD" id="cd22432">
    <property type="entry name" value="KH-I_HNRNPK_rpt1"/>
    <property type="match status" value="1"/>
</dbReference>
<comment type="caution">
    <text evidence="5">The sequence shown here is derived from an EMBL/GenBank/DDBJ whole genome shotgun (WGS) entry which is preliminary data.</text>
</comment>
<dbReference type="Pfam" id="PF00013">
    <property type="entry name" value="KH_1"/>
    <property type="match status" value="2"/>
</dbReference>
<feature type="compositionally biased region" description="Gly residues" evidence="3">
    <location>
        <begin position="321"/>
        <end position="356"/>
    </location>
</feature>
<dbReference type="InterPro" id="IPR004087">
    <property type="entry name" value="KH_dom"/>
</dbReference>
<dbReference type="PROSITE" id="PS50084">
    <property type="entry name" value="KH_TYPE_1"/>
    <property type="match status" value="2"/>
</dbReference>
<feature type="region of interest" description="Disordered" evidence="3">
    <location>
        <begin position="261"/>
        <end position="356"/>
    </location>
</feature>
<protein>
    <recommendedName>
        <fullName evidence="4">K Homology domain-containing protein</fullName>
    </recommendedName>
</protein>
<sequence>MADYDNEYAYDDNGDGDFTDSRGMQEQSYKRPYDDGGPGNDDYSPAKRSRAAEIEMRCLVPSTCAGGIIGKGGSNIKDMRQTFNAKIQLPDAEARERILVVRASTDSCGEILLRILPIIHDEGNGRGGFGGRGRGGRGGPPGGPNKQSIKLLVHQSQAGGIIGLKGYKIKELREKTGATIKVHQECCPQSTDRICIVSGSPEVISSCVVLILELLEVTPPKGPIQNFDPSFDMYGDEFGDDGHFDDFGGVGGGGGRFGGRGGGGNFHMGRGGGGGGGGGRRGGGFGGGSGHGRGGGGGYGGGRGGGGGFGGGPRGGHRGGGRGGPRGGGFGRGGGGGGGFRRGGRGGPRGGNRGRY</sequence>
<keyword evidence="1" id="KW-0677">Repeat</keyword>